<dbReference type="AlphaFoldDB" id="A0A3B0Z2A4"/>
<dbReference type="InterPro" id="IPR007329">
    <property type="entry name" value="FMN-bd"/>
</dbReference>
<dbReference type="GO" id="GO:0016020">
    <property type="term" value="C:membrane"/>
    <property type="evidence" value="ECO:0007669"/>
    <property type="project" value="InterPro"/>
</dbReference>
<evidence type="ECO:0000259" key="1">
    <source>
        <dbReference type="SMART" id="SM00900"/>
    </source>
</evidence>
<name>A0A3B0Z2A4_9ZZZZ</name>
<proteinExistence type="predicted"/>
<feature type="domain" description="FMN-binding" evidence="1">
    <location>
        <begin position="86"/>
        <end position="166"/>
    </location>
</feature>
<gene>
    <name evidence="2" type="ORF">MNBD_GAMMA14-2125</name>
</gene>
<accession>A0A3B0Z2A4</accession>
<dbReference type="SMART" id="SM00900">
    <property type="entry name" value="FMN_bind"/>
    <property type="match status" value="1"/>
</dbReference>
<dbReference type="Pfam" id="PF04205">
    <property type="entry name" value="FMN_bind"/>
    <property type="match status" value="1"/>
</dbReference>
<reference evidence="2" key="1">
    <citation type="submission" date="2018-06" db="EMBL/GenBank/DDBJ databases">
        <authorList>
            <person name="Zhirakovskaya E."/>
        </authorList>
    </citation>
    <scope>NUCLEOTIDE SEQUENCE</scope>
</reference>
<evidence type="ECO:0000313" key="2">
    <source>
        <dbReference type="EMBL" id="VAW75434.1"/>
    </source>
</evidence>
<organism evidence="2">
    <name type="scientific">hydrothermal vent metagenome</name>
    <dbReference type="NCBI Taxonomy" id="652676"/>
    <lineage>
        <taxon>unclassified sequences</taxon>
        <taxon>metagenomes</taxon>
        <taxon>ecological metagenomes</taxon>
    </lineage>
</organism>
<protein>
    <recommendedName>
        <fullName evidence="1">FMN-binding domain-containing protein</fullName>
    </recommendedName>
</protein>
<dbReference type="EMBL" id="UOFM01000134">
    <property type="protein sequence ID" value="VAW75434.1"/>
    <property type="molecule type" value="Genomic_DNA"/>
</dbReference>
<dbReference type="GO" id="GO:0010181">
    <property type="term" value="F:FMN binding"/>
    <property type="evidence" value="ECO:0007669"/>
    <property type="project" value="InterPro"/>
</dbReference>
<sequence length="178" mass="20354">MRPITFRLFILLSLLPLLAWGRGTYQEPREFLSDNFNGQVPEASIVWLTGERKQRAREILGHSYASLRVRYWRKAQRSAWILEEIGKDHPITTGVVIQDGRLERIKVLIFRESRGWEVRYPFFTDQFKGAELNHDGALNKSIDGISGATLSVRALKKIAALALYLDSVTVKQNVKTSP</sequence>